<dbReference type="InterPro" id="IPR000515">
    <property type="entry name" value="MetI-like"/>
</dbReference>
<gene>
    <name evidence="7" type="ordered locus">CLOST_2269</name>
</gene>
<evidence type="ECO:0000256" key="5">
    <source>
        <dbReference type="RuleBase" id="RU363032"/>
    </source>
</evidence>
<feature type="transmembrane region" description="Helical" evidence="5">
    <location>
        <begin position="193"/>
        <end position="211"/>
    </location>
</feature>
<sequence>MKKKSYKLQQYLIALCFILSINFLIPRLMPGDPFTFLSSDEGQVNSVFAQEDIEKYKAYYGLDKPMIAQAGSYIKNLLKGDLGYSIFYKEKVAKIIVDRLGWTFFIVISASFLSALFGIAFGCISAYYKGSSLDKLLNFLFVALSEIPSFLIGLLLLFIFAANLKWFPLSGGMTHFSEGGSLTFNLYDKIRHAVLPVTSLAIAMMGHYYLLSRASLIKVMDKAYIKTAKAKGLKNHRVLFVHGLKNALLPMVTHFFMNMGTMMGGAVLVENVFKYPGLGTMMRSAIAMRDYTLIQGIFLFMTVIVLAMNYFADRVYKQIDPRIRESLR</sequence>
<keyword evidence="2 5" id="KW-0812">Transmembrane</keyword>
<dbReference type="GO" id="GO:0055085">
    <property type="term" value="P:transmembrane transport"/>
    <property type="evidence" value="ECO:0007669"/>
    <property type="project" value="InterPro"/>
</dbReference>
<organism evidence="7 8">
    <name type="scientific">Acetoanaerobium sticklandii (strain ATCC 12662 / DSM 519 / JCM 1433 / CCUG 9281 / NCIMB 10654 / HF)</name>
    <name type="common">Clostridium sticklandii</name>
    <dbReference type="NCBI Taxonomy" id="499177"/>
    <lineage>
        <taxon>Bacteria</taxon>
        <taxon>Bacillati</taxon>
        <taxon>Bacillota</taxon>
        <taxon>Clostridia</taxon>
        <taxon>Peptostreptococcales</taxon>
        <taxon>Filifactoraceae</taxon>
        <taxon>Acetoanaerobium</taxon>
    </lineage>
</organism>
<evidence type="ECO:0000313" key="7">
    <source>
        <dbReference type="EMBL" id="CBH22386.1"/>
    </source>
</evidence>
<evidence type="ECO:0000259" key="6">
    <source>
        <dbReference type="PROSITE" id="PS50928"/>
    </source>
</evidence>
<feature type="domain" description="ABC transmembrane type-1" evidence="6">
    <location>
        <begin position="100"/>
        <end position="312"/>
    </location>
</feature>
<feature type="transmembrane region" description="Helical" evidence="5">
    <location>
        <begin position="102"/>
        <end position="127"/>
    </location>
</feature>
<feature type="transmembrane region" description="Helical" evidence="5">
    <location>
        <begin position="293"/>
        <end position="312"/>
    </location>
</feature>
<proteinExistence type="inferred from homology"/>
<dbReference type="BioCyc" id="CSTI499177:GJE9-2338-MONOMER"/>
<evidence type="ECO:0000313" key="8">
    <source>
        <dbReference type="Proteomes" id="UP000007041"/>
    </source>
</evidence>
<dbReference type="STRING" id="1511.CLOST_2269"/>
<dbReference type="PROSITE" id="PS50928">
    <property type="entry name" value="ABC_TM1"/>
    <property type="match status" value="1"/>
</dbReference>
<dbReference type="HOGENOM" id="CLU_036879_1_0_9"/>
<dbReference type="CDD" id="cd06261">
    <property type="entry name" value="TM_PBP2"/>
    <property type="match status" value="1"/>
</dbReference>
<dbReference type="PANTHER" id="PTHR43376:SF1">
    <property type="entry name" value="OLIGOPEPTIDE TRANSPORT SYSTEM PERMEASE PROTEIN"/>
    <property type="match status" value="1"/>
</dbReference>
<comment type="subcellular location">
    <subcellularLocation>
        <location evidence="5">Cell membrane</location>
        <topology evidence="5">Multi-pass membrane protein</topology>
    </subcellularLocation>
    <subcellularLocation>
        <location evidence="1">Membrane</location>
        <topology evidence="1">Multi-pass membrane protein</topology>
    </subcellularLocation>
</comment>
<feature type="transmembrane region" description="Helical" evidence="5">
    <location>
        <begin position="12"/>
        <end position="29"/>
    </location>
</feature>
<dbReference type="KEGG" id="cst:CLOST_2269"/>
<dbReference type="InterPro" id="IPR035906">
    <property type="entry name" value="MetI-like_sf"/>
</dbReference>
<evidence type="ECO:0000256" key="1">
    <source>
        <dbReference type="ARBA" id="ARBA00004141"/>
    </source>
</evidence>
<dbReference type="GO" id="GO:0005886">
    <property type="term" value="C:plasma membrane"/>
    <property type="evidence" value="ECO:0007669"/>
    <property type="project" value="UniProtKB-SubCell"/>
</dbReference>
<dbReference type="PANTHER" id="PTHR43376">
    <property type="entry name" value="OLIGOPEPTIDE TRANSPORT SYSTEM PERMEASE PROTEIN"/>
    <property type="match status" value="1"/>
</dbReference>
<dbReference type="Proteomes" id="UP000007041">
    <property type="component" value="Chromosome"/>
</dbReference>
<feature type="transmembrane region" description="Helical" evidence="5">
    <location>
        <begin position="139"/>
        <end position="162"/>
    </location>
</feature>
<comment type="similarity">
    <text evidence="5">Belongs to the binding-protein-dependent transport system permease family.</text>
</comment>
<dbReference type="Pfam" id="PF00528">
    <property type="entry name" value="BPD_transp_1"/>
    <property type="match status" value="1"/>
</dbReference>
<dbReference type="Gene3D" id="1.10.3720.10">
    <property type="entry name" value="MetI-like"/>
    <property type="match status" value="1"/>
</dbReference>
<evidence type="ECO:0000256" key="2">
    <source>
        <dbReference type="ARBA" id="ARBA00022692"/>
    </source>
</evidence>
<keyword evidence="5" id="KW-0813">Transport</keyword>
<dbReference type="EMBL" id="FP565809">
    <property type="protein sequence ID" value="CBH22386.1"/>
    <property type="molecule type" value="Genomic_DNA"/>
</dbReference>
<protein>
    <submittedName>
        <fullName evidence="7">Binding-protein-dependent transport systems inner membrane component</fullName>
    </submittedName>
</protein>
<evidence type="ECO:0000256" key="4">
    <source>
        <dbReference type="ARBA" id="ARBA00023136"/>
    </source>
</evidence>
<accession>E3PUE8</accession>
<dbReference type="AlphaFoldDB" id="E3PUE8"/>
<name>E3PUE8_ACESD</name>
<reference evidence="8" key="1">
    <citation type="journal article" date="2010" name="BMC Genomics">
        <title>Clostridium sticklandii, a specialist in amino acid degradation:revisiting its metabolism through its genome sequence.</title>
        <authorList>
            <person name="Fonknechten N."/>
            <person name="Chaussonnerie S."/>
            <person name="Tricot S."/>
            <person name="Lajus A."/>
            <person name="Andreesen J.R."/>
            <person name="Perchat N."/>
            <person name="Pelletier E."/>
            <person name="Gouyvenoux M."/>
            <person name="Barbe V."/>
            <person name="Salanoubat M."/>
            <person name="Le Paslier D."/>
            <person name="Weissenbach J."/>
            <person name="Cohen G.N."/>
            <person name="Kreimeyer A."/>
        </authorList>
    </citation>
    <scope>NUCLEOTIDE SEQUENCE [LARGE SCALE GENOMIC DNA]</scope>
    <source>
        <strain evidence="8">ATCC 12662 / DSM 519 / JCM 1433 / CCUG 9281 / NCIMB 10654 / HF</strain>
    </source>
</reference>
<evidence type="ECO:0000256" key="3">
    <source>
        <dbReference type="ARBA" id="ARBA00022989"/>
    </source>
</evidence>
<dbReference type="SUPFAM" id="SSF161098">
    <property type="entry name" value="MetI-like"/>
    <property type="match status" value="1"/>
</dbReference>
<keyword evidence="4 5" id="KW-0472">Membrane</keyword>
<dbReference type="eggNOG" id="COG0601">
    <property type="taxonomic scope" value="Bacteria"/>
</dbReference>
<keyword evidence="8" id="KW-1185">Reference proteome</keyword>
<keyword evidence="3 5" id="KW-1133">Transmembrane helix</keyword>